<evidence type="ECO:0008006" key="4">
    <source>
        <dbReference type="Google" id="ProtNLM"/>
    </source>
</evidence>
<evidence type="ECO:0000313" key="3">
    <source>
        <dbReference type="Proteomes" id="UP000628854"/>
    </source>
</evidence>
<dbReference type="Gene3D" id="1.25.40.10">
    <property type="entry name" value="Tetratricopeptide repeat domain"/>
    <property type="match status" value="2"/>
</dbReference>
<accession>A0ABQ1JCF5</accession>
<feature type="repeat" description="TPR" evidence="1">
    <location>
        <begin position="487"/>
        <end position="520"/>
    </location>
</feature>
<keyword evidence="3" id="KW-1185">Reference proteome</keyword>
<dbReference type="InterPro" id="IPR011990">
    <property type="entry name" value="TPR-like_helical_dom_sf"/>
</dbReference>
<proteinExistence type="predicted"/>
<dbReference type="InterPro" id="IPR019734">
    <property type="entry name" value="TPR_rpt"/>
</dbReference>
<dbReference type="EMBL" id="BMKF01000001">
    <property type="protein sequence ID" value="GGB63879.1"/>
    <property type="molecule type" value="Genomic_DNA"/>
</dbReference>
<dbReference type="Proteomes" id="UP000628854">
    <property type="component" value="Unassembled WGS sequence"/>
</dbReference>
<comment type="caution">
    <text evidence="2">The sequence shown here is derived from an EMBL/GenBank/DDBJ whole genome shotgun (WGS) entry which is preliminary data.</text>
</comment>
<sequence>MLRVSLSVLALAGLAACSSVDTSNASLNQRLAIARADAETNAIAEDYSQFLVARYASLINDPGQAARKYALVARSSPHDQSIMERAVFSALLANNFPLALSISNKASAETLQETSLPRLTLAAQALISGHGDRLSRILEGSDPGLFNSLIMTSLEAWALLDQGKPGDAQLKLLSASQGDPYLDTIVMNLLGLMETAMGDDEAALKTFSRIDKNGALTATAADTYARQLASQGDVEKAIDVLDRFRSSAGHNPVITQLIEDLQAGAVPAVHRLSVREGAALSVYVPAAALGAQSQNDLPGVYYSIALRLDPDLDAAKALWADALDQAGRSEESINMLQTIPVSSPYYSTARGQLAWALRRDQQNAKAYELVRTTLGGDPGRDLKIQMADLLRALDRNGEALTVFDELIEDDKARKSPDWRLYFARGAIHEEMGSWPLAEADLKTAKGLNATSPDVLNYLGYSWVDRGINLEEGLELIRMALSLRPGSGAITDSLGWAYYKIGRYEEAISYLERAVELEPGLAEINEHLGDAYWMAGRKLEARYQWQRTISLLEDKREIDVVQRKILTGPPLVGAQAHLP</sequence>
<dbReference type="SMART" id="SM00028">
    <property type="entry name" value="TPR"/>
    <property type="match status" value="4"/>
</dbReference>
<dbReference type="SUPFAM" id="SSF48452">
    <property type="entry name" value="TPR-like"/>
    <property type="match status" value="3"/>
</dbReference>
<dbReference type="RefSeq" id="WP_084391516.1">
    <property type="nucleotide sequence ID" value="NZ_BMKF01000001.1"/>
</dbReference>
<gene>
    <name evidence="2" type="ORF">GCM10011503_10780</name>
</gene>
<dbReference type="Pfam" id="PF13432">
    <property type="entry name" value="TPR_16"/>
    <property type="match status" value="2"/>
</dbReference>
<dbReference type="PROSITE" id="PS50293">
    <property type="entry name" value="TPR_REGION"/>
    <property type="match status" value="1"/>
</dbReference>
<keyword evidence="1" id="KW-0802">TPR repeat</keyword>
<dbReference type="PANTHER" id="PTHR12558:SF13">
    <property type="entry name" value="CELL DIVISION CYCLE PROTEIN 27 HOMOLOG"/>
    <property type="match status" value="1"/>
</dbReference>
<dbReference type="PROSITE" id="PS50005">
    <property type="entry name" value="TPR"/>
    <property type="match status" value="1"/>
</dbReference>
<name>A0ABQ1JCF5_9PROT</name>
<dbReference type="PROSITE" id="PS51257">
    <property type="entry name" value="PROKAR_LIPOPROTEIN"/>
    <property type="match status" value="1"/>
</dbReference>
<protein>
    <recommendedName>
        <fullName evidence="4">Tetratricopeptide repeat protein</fullName>
    </recommendedName>
</protein>
<evidence type="ECO:0000256" key="1">
    <source>
        <dbReference type="PROSITE-ProRule" id="PRU00339"/>
    </source>
</evidence>
<evidence type="ECO:0000313" key="2">
    <source>
        <dbReference type="EMBL" id="GGB63879.1"/>
    </source>
</evidence>
<organism evidence="2 3">
    <name type="scientific">Henriciella pelagia</name>
    <dbReference type="NCBI Taxonomy" id="1977912"/>
    <lineage>
        <taxon>Bacteria</taxon>
        <taxon>Pseudomonadati</taxon>
        <taxon>Pseudomonadota</taxon>
        <taxon>Alphaproteobacteria</taxon>
        <taxon>Hyphomonadales</taxon>
        <taxon>Hyphomonadaceae</taxon>
        <taxon>Henriciella</taxon>
    </lineage>
</organism>
<dbReference type="PANTHER" id="PTHR12558">
    <property type="entry name" value="CELL DIVISION CYCLE 16,23,27"/>
    <property type="match status" value="1"/>
</dbReference>
<reference evidence="3" key="1">
    <citation type="journal article" date="2019" name="Int. J. Syst. Evol. Microbiol.">
        <title>The Global Catalogue of Microorganisms (GCM) 10K type strain sequencing project: providing services to taxonomists for standard genome sequencing and annotation.</title>
        <authorList>
            <consortium name="The Broad Institute Genomics Platform"/>
            <consortium name="The Broad Institute Genome Sequencing Center for Infectious Disease"/>
            <person name="Wu L."/>
            <person name="Ma J."/>
        </authorList>
    </citation>
    <scope>NUCLEOTIDE SEQUENCE [LARGE SCALE GENOMIC DNA]</scope>
    <source>
        <strain evidence="3">CGMCC 1.15928</strain>
    </source>
</reference>